<dbReference type="PANTHER" id="PTHR35335">
    <property type="entry name" value="UPF0716 PROTEIN FXSA"/>
    <property type="match status" value="1"/>
</dbReference>
<dbReference type="FunCoup" id="B2A6D7">
    <property type="interactions" value="20"/>
</dbReference>
<reference evidence="2 3" key="2">
    <citation type="journal article" date="2011" name="J. Bacteriol.">
        <title>Complete genome sequence of the anaerobic, halophilic alkalithermophile Natranaerobius thermophilus JW/NM-WN-LF.</title>
        <authorList>
            <person name="Zhao B."/>
            <person name="Mesbah N.M."/>
            <person name="Dalin E."/>
            <person name="Goodwin L."/>
            <person name="Nolan M."/>
            <person name="Pitluck S."/>
            <person name="Chertkov O."/>
            <person name="Brettin T.S."/>
            <person name="Han J."/>
            <person name="Larimer F.W."/>
            <person name="Land M.L."/>
            <person name="Hauser L."/>
            <person name="Kyrpides N."/>
            <person name="Wiegel J."/>
        </authorList>
    </citation>
    <scope>NUCLEOTIDE SEQUENCE [LARGE SCALE GENOMIC DNA]</scope>
    <source>
        <strain evidence="3">ATCC BAA-1301 / DSM 18059 / JW/NM-WN-LF</strain>
    </source>
</reference>
<dbReference type="AlphaFoldDB" id="B2A6D7"/>
<keyword evidence="3" id="KW-1185">Reference proteome</keyword>
<keyword evidence="1" id="KW-0812">Transmembrane</keyword>
<sequence>MLVKALLLFTIVPLIEVWFLVRLGQNIGAFPTIFLVAVTGFIGVFLAKSQGFIVIHRLQRKLASGAFPTDELYNGACILIGGTLLLTPGLFTDLFGLSLLIPFTRVFWKMVFSRIIKKLIKDGKVTVHTNNQEFWGNTGSEKSDYIDTDFEVNYDEDKDEDYH</sequence>
<feature type="transmembrane region" description="Helical" evidence="1">
    <location>
        <begin position="72"/>
        <end position="91"/>
    </location>
</feature>
<dbReference type="Pfam" id="PF04186">
    <property type="entry name" value="FxsA"/>
    <property type="match status" value="1"/>
</dbReference>
<keyword evidence="1" id="KW-1133">Transmembrane helix</keyword>
<dbReference type="HOGENOM" id="CLU_085083_5_0_9"/>
<dbReference type="OrthoDB" id="9792788at2"/>
<evidence type="ECO:0000313" key="3">
    <source>
        <dbReference type="Proteomes" id="UP000001683"/>
    </source>
</evidence>
<dbReference type="GO" id="GO:0016020">
    <property type="term" value="C:membrane"/>
    <property type="evidence" value="ECO:0007669"/>
    <property type="project" value="InterPro"/>
</dbReference>
<organism evidence="2 3">
    <name type="scientific">Natranaerobius thermophilus (strain ATCC BAA-1301 / DSM 18059 / JW/NM-WN-LF)</name>
    <dbReference type="NCBI Taxonomy" id="457570"/>
    <lineage>
        <taxon>Bacteria</taxon>
        <taxon>Bacillati</taxon>
        <taxon>Bacillota</taxon>
        <taxon>Clostridia</taxon>
        <taxon>Natranaerobiales</taxon>
        <taxon>Natranaerobiaceae</taxon>
        <taxon>Natranaerobius</taxon>
    </lineage>
</organism>
<protein>
    <submittedName>
        <fullName evidence="2">FxsA cytoplasmic membrane protein</fullName>
    </submittedName>
</protein>
<dbReference type="EMBL" id="CP001034">
    <property type="protein sequence ID" value="ACB84148.1"/>
    <property type="molecule type" value="Genomic_DNA"/>
</dbReference>
<gene>
    <name evidence="2" type="ordered locus">Nther_0552</name>
</gene>
<dbReference type="KEGG" id="nth:Nther_0552"/>
<dbReference type="Proteomes" id="UP000001683">
    <property type="component" value="Chromosome"/>
</dbReference>
<evidence type="ECO:0000313" key="2">
    <source>
        <dbReference type="EMBL" id="ACB84148.1"/>
    </source>
</evidence>
<reference evidence="2 3" key="1">
    <citation type="submission" date="2008-04" db="EMBL/GenBank/DDBJ databases">
        <title>Complete sequence of chromosome of Natranaerobius thermophilus JW/NM-WN-LF.</title>
        <authorList>
            <consortium name="US DOE Joint Genome Institute"/>
            <person name="Copeland A."/>
            <person name="Lucas S."/>
            <person name="Lapidus A."/>
            <person name="Glavina del Rio T."/>
            <person name="Dalin E."/>
            <person name="Tice H."/>
            <person name="Bruce D."/>
            <person name="Goodwin L."/>
            <person name="Pitluck S."/>
            <person name="Chertkov O."/>
            <person name="Brettin T."/>
            <person name="Detter J.C."/>
            <person name="Han C."/>
            <person name="Kuske C.R."/>
            <person name="Schmutz J."/>
            <person name="Larimer F."/>
            <person name="Land M."/>
            <person name="Hauser L."/>
            <person name="Kyrpides N."/>
            <person name="Lykidis A."/>
            <person name="Mesbah N.M."/>
            <person name="Wiegel J."/>
        </authorList>
    </citation>
    <scope>NUCLEOTIDE SEQUENCE [LARGE SCALE GENOMIC DNA]</scope>
    <source>
        <strain evidence="3">ATCC BAA-1301 / DSM 18059 / JW/NM-WN-LF</strain>
    </source>
</reference>
<feature type="transmembrane region" description="Helical" evidence="1">
    <location>
        <begin position="33"/>
        <end position="51"/>
    </location>
</feature>
<keyword evidence="1" id="KW-0472">Membrane</keyword>
<evidence type="ECO:0000256" key="1">
    <source>
        <dbReference type="SAM" id="Phobius"/>
    </source>
</evidence>
<dbReference type="NCBIfam" id="NF008528">
    <property type="entry name" value="PRK11463.1-2"/>
    <property type="match status" value="1"/>
</dbReference>
<accession>B2A6D7</accession>
<dbReference type="InterPro" id="IPR007313">
    <property type="entry name" value="FxsA"/>
</dbReference>
<dbReference type="STRING" id="457570.Nther_0552"/>
<dbReference type="RefSeq" id="WP_012447034.1">
    <property type="nucleotide sequence ID" value="NC_010718.1"/>
</dbReference>
<dbReference type="eggNOG" id="COG3030">
    <property type="taxonomic scope" value="Bacteria"/>
</dbReference>
<name>B2A6D7_NATTJ</name>
<dbReference type="PANTHER" id="PTHR35335:SF1">
    <property type="entry name" value="UPF0716 PROTEIN FXSA"/>
    <property type="match status" value="1"/>
</dbReference>
<dbReference type="InParanoid" id="B2A6D7"/>
<proteinExistence type="predicted"/>